<protein>
    <submittedName>
        <fullName evidence="3">Sag-related sequence srs53f</fullName>
    </submittedName>
</protein>
<dbReference type="Gene3D" id="2.60.40.1320">
    <property type="entry name" value="SRS domain"/>
    <property type="match status" value="2"/>
</dbReference>
<name>A0A2C6KQ55_9APIC</name>
<feature type="domain" description="SRS" evidence="2">
    <location>
        <begin position="54"/>
        <end position="161"/>
    </location>
</feature>
<evidence type="ECO:0000313" key="3">
    <source>
        <dbReference type="EMBL" id="PHJ18496.1"/>
    </source>
</evidence>
<dbReference type="VEuPathDB" id="ToxoDB:CSUI_007678"/>
<dbReference type="GO" id="GO:0016020">
    <property type="term" value="C:membrane"/>
    <property type="evidence" value="ECO:0007669"/>
    <property type="project" value="InterPro"/>
</dbReference>
<dbReference type="SUPFAM" id="SSF74877">
    <property type="entry name" value="Major surface antigen p30, SAG1"/>
    <property type="match status" value="1"/>
</dbReference>
<proteinExistence type="predicted"/>
<organism evidence="3 4">
    <name type="scientific">Cystoisospora suis</name>
    <dbReference type="NCBI Taxonomy" id="483139"/>
    <lineage>
        <taxon>Eukaryota</taxon>
        <taxon>Sar</taxon>
        <taxon>Alveolata</taxon>
        <taxon>Apicomplexa</taxon>
        <taxon>Conoidasida</taxon>
        <taxon>Coccidia</taxon>
        <taxon>Eucoccidiorida</taxon>
        <taxon>Eimeriorina</taxon>
        <taxon>Sarcocystidae</taxon>
        <taxon>Cystoisospora</taxon>
    </lineage>
</organism>
<dbReference type="InterPro" id="IPR036755">
    <property type="entry name" value="SRS_dom_sf"/>
</dbReference>
<dbReference type="Pfam" id="PF04092">
    <property type="entry name" value="SAG"/>
    <property type="match status" value="2"/>
</dbReference>
<dbReference type="GeneID" id="94431034"/>
<evidence type="ECO:0000313" key="4">
    <source>
        <dbReference type="Proteomes" id="UP000221165"/>
    </source>
</evidence>
<evidence type="ECO:0000259" key="2">
    <source>
        <dbReference type="Pfam" id="PF04092"/>
    </source>
</evidence>
<dbReference type="InterPro" id="IPR007226">
    <property type="entry name" value="SRS_dom"/>
</dbReference>
<feature type="chain" id="PRO_5011976604" evidence="1">
    <location>
        <begin position="21"/>
        <end position="315"/>
    </location>
</feature>
<dbReference type="EMBL" id="MIGC01004109">
    <property type="protein sequence ID" value="PHJ18496.1"/>
    <property type="molecule type" value="Genomic_DNA"/>
</dbReference>
<keyword evidence="1" id="KW-0732">Signal</keyword>
<feature type="signal peptide" evidence="1">
    <location>
        <begin position="1"/>
        <end position="20"/>
    </location>
</feature>
<dbReference type="RefSeq" id="XP_067920202.1">
    <property type="nucleotide sequence ID" value="XM_068067823.1"/>
</dbReference>
<feature type="domain" description="SRS" evidence="2">
    <location>
        <begin position="182"/>
        <end position="275"/>
    </location>
</feature>
<keyword evidence="4" id="KW-1185">Reference proteome</keyword>
<dbReference type="AlphaFoldDB" id="A0A2C6KQ55"/>
<dbReference type="Proteomes" id="UP000221165">
    <property type="component" value="Unassembled WGS sequence"/>
</dbReference>
<accession>A0A2C6KQ55</accession>
<comment type="caution">
    <text evidence="3">The sequence shown here is derived from an EMBL/GenBank/DDBJ whole genome shotgun (WGS) entry which is preliminary data.</text>
</comment>
<evidence type="ECO:0000256" key="1">
    <source>
        <dbReference type="SAM" id="SignalP"/>
    </source>
</evidence>
<sequence>MDRSLLLSCAVVALVLSTSSFTSVSLVRGEALTGATEPRQLNETSTAQKCLPAPQLQNITVKLSPYTLEAKFDCGIKEPSSTNQVAPSVPADPGKCCNADATDCEKTILSVVGVNGSTSMEDTTKVITVKLDDTPKKTDQNLFFKCSKTGADDKCIVSVEIPKTFSGSQCNFDRNVQLPPIAQPNTEATFECGGTVAPEPNDTQVFKGPECTGTASKLSDLVPGATLVGDGSGNYTLKVATLPKETQDLCFKCDYPDPRKNKTQETATCKVTVAVSGISKTTTASTTTSDAEGIVVTSYAALAFAFFSAAAGVYY</sequence>
<gene>
    <name evidence="3" type="ORF">CSUI_007678</name>
</gene>
<reference evidence="3 4" key="1">
    <citation type="journal article" date="2017" name="Int. J. Parasitol.">
        <title>The genome of the protozoan parasite Cystoisospora suis and a reverse vaccinology approach to identify vaccine candidates.</title>
        <authorList>
            <person name="Palmieri N."/>
            <person name="Shrestha A."/>
            <person name="Ruttkowski B."/>
            <person name="Beck T."/>
            <person name="Vogl C."/>
            <person name="Tomley F."/>
            <person name="Blake D.P."/>
            <person name="Joachim A."/>
        </authorList>
    </citation>
    <scope>NUCLEOTIDE SEQUENCE [LARGE SCALE GENOMIC DNA]</scope>
    <source>
        <strain evidence="3 4">Wien I</strain>
    </source>
</reference>